<dbReference type="Proteomes" id="UP000287374">
    <property type="component" value="Unassembled WGS sequence"/>
</dbReference>
<keyword evidence="2" id="KW-1185">Reference proteome</keyword>
<dbReference type="RefSeq" id="WP_127059514.1">
    <property type="nucleotide sequence ID" value="NZ_RZGX01000034.1"/>
</dbReference>
<proteinExistence type="predicted"/>
<reference evidence="1 2" key="1">
    <citation type="submission" date="2018-12" db="EMBL/GenBank/DDBJ databases">
        <title>Legionella sp,whole genome shotgun sequence.</title>
        <authorList>
            <person name="Wu H."/>
        </authorList>
    </citation>
    <scope>NUCLEOTIDE SEQUENCE [LARGE SCALE GENOMIC DNA]</scope>
    <source>
        <strain evidence="2">km489</strain>
    </source>
</reference>
<gene>
    <name evidence="1" type="ORF">ELY20_16305</name>
</gene>
<name>A0ABY0CDF6_9GAMM</name>
<comment type="caution">
    <text evidence="1">The sequence shown here is derived from an EMBL/GenBank/DDBJ whole genome shotgun (WGS) entry which is preliminary data.</text>
</comment>
<sequence length="415" mass="48418">MDDDFVKLTQSAQFYKPKDVNIFNNTTIKEILDVATENKKENTNYIVDEFRINKQTAGITYTYSAKIFLTEKPVYFLEESEYKDQIYAFIILIEINNFLVILKKSVSSIKDTLKRYFINIDYLNLAGMITKSAHFQKLSVRNITVSNKALRARSYEAYDLVGLFSSHAAGRSVPYYFKVKDKGSLKSITTNSNRVTEYSPRKGLDQIVFWINEQIKSMKRSNTHEFLKVFAKPVDLKKVLLKTKPSGILIESSRLFEMLEEDCIEIFYTSKHTNKRSRITERLKSKLINWLSKVYDIEDLVIQGIRSSKLTINENSLTFNSFPFHRFTIEIDGKIITLQRYIIRKELYSICFEDPKYIYFMNSCFEDVCGVSEIDSILDIFHPIDRLTNVTSEMCIPERNDHQFRPHLIADSGNT</sequence>
<evidence type="ECO:0000313" key="2">
    <source>
        <dbReference type="Proteomes" id="UP000287374"/>
    </source>
</evidence>
<protein>
    <submittedName>
        <fullName evidence="1">Uncharacterized protein</fullName>
    </submittedName>
</protein>
<dbReference type="EMBL" id="RZGX01000034">
    <property type="protein sequence ID" value="RUR18765.1"/>
    <property type="molecule type" value="Genomic_DNA"/>
</dbReference>
<accession>A0ABY0CDF6</accession>
<evidence type="ECO:0000313" key="1">
    <source>
        <dbReference type="EMBL" id="RUR18765.1"/>
    </source>
</evidence>
<organism evidence="1 2">
    <name type="scientific">Legionella qingyii</name>
    <dbReference type="NCBI Taxonomy" id="2184757"/>
    <lineage>
        <taxon>Bacteria</taxon>
        <taxon>Pseudomonadati</taxon>
        <taxon>Pseudomonadota</taxon>
        <taxon>Gammaproteobacteria</taxon>
        <taxon>Legionellales</taxon>
        <taxon>Legionellaceae</taxon>
        <taxon>Legionella</taxon>
    </lineage>
</organism>